<dbReference type="EMBL" id="JACTNG010000009">
    <property type="protein sequence ID" value="MBO1080489.1"/>
    <property type="molecule type" value="Genomic_DNA"/>
</dbReference>
<proteinExistence type="predicted"/>
<evidence type="ECO:0000313" key="3">
    <source>
        <dbReference type="EMBL" id="MBO1080489.1"/>
    </source>
</evidence>
<reference evidence="3 4" key="1">
    <citation type="submission" date="2020-09" db="EMBL/GenBank/DDBJ databases">
        <title>Roseomonas.</title>
        <authorList>
            <person name="Zhu W."/>
        </authorList>
    </citation>
    <scope>NUCLEOTIDE SEQUENCE [LARGE SCALE GENOMIC DNA]</scope>
    <source>
        <strain evidence="3 4">573</strain>
    </source>
</reference>
<dbReference type="InterPro" id="IPR010982">
    <property type="entry name" value="Lambda_DNA-bd_dom_sf"/>
</dbReference>
<evidence type="ECO:0000313" key="4">
    <source>
        <dbReference type="Proteomes" id="UP001518989"/>
    </source>
</evidence>
<comment type="caution">
    <text evidence="3">The sequence shown here is derived from an EMBL/GenBank/DDBJ whole genome shotgun (WGS) entry which is preliminary data.</text>
</comment>
<feature type="region of interest" description="Disordered" evidence="1">
    <location>
        <begin position="66"/>
        <end position="88"/>
    </location>
</feature>
<organism evidence="3 4">
    <name type="scientific">Roseomonas haemaphysalidis</name>
    <dbReference type="NCBI Taxonomy" id="2768162"/>
    <lineage>
        <taxon>Bacteria</taxon>
        <taxon>Pseudomonadati</taxon>
        <taxon>Pseudomonadota</taxon>
        <taxon>Alphaproteobacteria</taxon>
        <taxon>Acetobacterales</taxon>
        <taxon>Roseomonadaceae</taxon>
        <taxon>Roseomonas</taxon>
    </lineage>
</organism>
<accession>A0ABS3KSN3</accession>
<dbReference type="Proteomes" id="UP001518989">
    <property type="component" value="Unassembled WGS sequence"/>
</dbReference>
<dbReference type="InterPro" id="IPR001387">
    <property type="entry name" value="Cro/C1-type_HTH"/>
</dbReference>
<protein>
    <submittedName>
        <fullName evidence="3">Helix-turn-helix transcriptional regulator</fullName>
    </submittedName>
</protein>
<gene>
    <name evidence="3" type="ORF">IAI61_15710</name>
</gene>
<dbReference type="PROSITE" id="PS50943">
    <property type="entry name" value="HTH_CROC1"/>
    <property type="match status" value="1"/>
</dbReference>
<evidence type="ECO:0000259" key="2">
    <source>
        <dbReference type="PROSITE" id="PS50943"/>
    </source>
</evidence>
<keyword evidence="4" id="KW-1185">Reference proteome</keyword>
<dbReference type="Gene3D" id="1.10.260.40">
    <property type="entry name" value="lambda repressor-like DNA-binding domains"/>
    <property type="match status" value="1"/>
</dbReference>
<dbReference type="Pfam" id="PF01381">
    <property type="entry name" value="HTH_3"/>
    <property type="match status" value="1"/>
</dbReference>
<feature type="domain" description="HTH cro/C1-type" evidence="2">
    <location>
        <begin position="9"/>
        <end position="60"/>
    </location>
</feature>
<sequence>MLITASQCRMARAAVGLTLRELSQAAGVSVNTLSRIEGQGNVTSRTLAKVQDVLVRQGAVFRRDGSVGVGDRPGNSSTTMAALIGPAA</sequence>
<name>A0ABS3KSN3_9PROT</name>
<evidence type="ECO:0000256" key="1">
    <source>
        <dbReference type="SAM" id="MobiDB-lite"/>
    </source>
</evidence>
<dbReference type="CDD" id="cd00093">
    <property type="entry name" value="HTH_XRE"/>
    <property type="match status" value="1"/>
</dbReference>
<dbReference type="SUPFAM" id="SSF47413">
    <property type="entry name" value="lambda repressor-like DNA-binding domains"/>
    <property type="match status" value="1"/>
</dbReference>